<evidence type="ECO:0000313" key="12">
    <source>
        <dbReference type="EMBL" id="GEP44758.1"/>
    </source>
</evidence>
<dbReference type="InterPro" id="IPR050079">
    <property type="entry name" value="DEAD_box_RNA_helicase"/>
</dbReference>
<evidence type="ECO:0000313" key="13">
    <source>
        <dbReference type="Proteomes" id="UP000321577"/>
    </source>
</evidence>
<dbReference type="EMBL" id="BKAG01000035">
    <property type="protein sequence ID" value="GEP44758.1"/>
    <property type="molecule type" value="Genomic_DNA"/>
</dbReference>
<dbReference type="Proteomes" id="UP000321577">
    <property type="component" value="Unassembled WGS sequence"/>
</dbReference>
<dbReference type="SUPFAM" id="SSF52540">
    <property type="entry name" value="P-loop containing nucleoside triphosphate hydrolases"/>
    <property type="match status" value="1"/>
</dbReference>
<evidence type="ECO:0000256" key="8">
    <source>
        <dbReference type="SAM" id="MobiDB-lite"/>
    </source>
</evidence>
<keyword evidence="2 7" id="KW-0378">Hydrolase</keyword>
<reference evidence="12 13" key="1">
    <citation type="submission" date="2019-07" db="EMBL/GenBank/DDBJ databases">
        <title>Whole genome shotgun sequence of Brevifollis gellanilyticus NBRC 108608.</title>
        <authorList>
            <person name="Hosoyama A."/>
            <person name="Uohara A."/>
            <person name="Ohji S."/>
            <person name="Ichikawa N."/>
        </authorList>
    </citation>
    <scope>NUCLEOTIDE SEQUENCE [LARGE SCALE GENOMIC DNA]</scope>
    <source>
        <strain evidence="12 13">NBRC 108608</strain>
    </source>
</reference>
<dbReference type="PROSITE" id="PS51194">
    <property type="entry name" value="HELICASE_CTER"/>
    <property type="match status" value="1"/>
</dbReference>
<gene>
    <name evidence="12" type="ORF">BGE01nite_40490</name>
</gene>
<feature type="compositionally biased region" description="Basic and acidic residues" evidence="8">
    <location>
        <begin position="439"/>
        <end position="454"/>
    </location>
</feature>
<feature type="domain" description="Helicase C-terminal" evidence="10">
    <location>
        <begin position="215"/>
        <end position="380"/>
    </location>
</feature>
<keyword evidence="3 7" id="KW-0347">Helicase</keyword>
<evidence type="ECO:0000256" key="6">
    <source>
        <dbReference type="PROSITE-ProRule" id="PRU00552"/>
    </source>
</evidence>
<dbReference type="PANTHER" id="PTHR47959">
    <property type="entry name" value="ATP-DEPENDENT RNA HELICASE RHLE-RELATED"/>
    <property type="match status" value="1"/>
</dbReference>
<dbReference type="Pfam" id="PF00271">
    <property type="entry name" value="Helicase_C"/>
    <property type="match status" value="1"/>
</dbReference>
<evidence type="ECO:0000256" key="4">
    <source>
        <dbReference type="ARBA" id="ARBA00022840"/>
    </source>
</evidence>
<dbReference type="CDD" id="cd00268">
    <property type="entry name" value="DEADc"/>
    <property type="match status" value="1"/>
</dbReference>
<feature type="domain" description="Helicase ATP-binding" evidence="9">
    <location>
        <begin position="32"/>
        <end position="204"/>
    </location>
</feature>
<dbReference type="PROSITE" id="PS00039">
    <property type="entry name" value="DEAD_ATP_HELICASE"/>
    <property type="match status" value="1"/>
</dbReference>
<sequence>MSFQVLGLDSHILQAIKEYGYTEPTPIQAAAIPPIIAGHDLIGIAQTGTGKTAAFTLPILTRLAEPGKKPGTKVLILAPTRELVVQIEENVLAYAKHLPLTIAKVFGGVGERPQINALRSGCDIVIATPGRLLDLMGQRHGNFSGLEHLVLDEADRMLDMGFLPSIKRIIQALPKKRQTLMFSATLSKEIEALTHEFQHHPKTVQIGRRSNPAETVTQLVYEVPAHLKPALLSHLLQDSKMDMVLVFSRTKHGADKIARRLEQVGVKCATLHANRSQNQRLKALADFKSGEVRVLVATDIAARGIDVDGISHVVNYDFPMHSEDYVHRIGRTGRAQAIGDAISFISPEDQAALRSLEKFIGRGLIRKRAEGFNYAATAAPRSEEPPRYRDPRSGRPQGQRGQGGQGQGRQGQGGGQRGQGGSQQAPRGQSSQGAPKAQEGQRRQGRDERPKSGREQQPNQPRRQDSDRQPSGKPAKPSLWNRLTGRK</sequence>
<feature type="compositionally biased region" description="Basic and acidic residues" evidence="8">
    <location>
        <begin position="381"/>
        <end position="393"/>
    </location>
</feature>
<keyword evidence="1 7" id="KW-0547">Nucleotide-binding</keyword>
<dbReference type="Gene3D" id="3.40.50.300">
    <property type="entry name" value="P-loop containing nucleotide triphosphate hydrolases"/>
    <property type="match status" value="2"/>
</dbReference>
<feature type="compositionally biased region" description="Low complexity" evidence="8">
    <location>
        <begin position="422"/>
        <end position="434"/>
    </location>
</feature>
<dbReference type="GO" id="GO:0005524">
    <property type="term" value="F:ATP binding"/>
    <property type="evidence" value="ECO:0007669"/>
    <property type="project" value="UniProtKB-KW"/>
</dbReference>
<dbReference type="InterPro" id="IPR001650">
    <property type="entry name" value="Helicase_C-like"/>
</dbReference>
<dbReference type="SMART" id="SM00487">
    <property type="entry name" value="DEXDc"/>
    <property type="match status" value="1"/>
</dbReference>
<evidence type="ECO:0000256" key="3">
    <source>
        <dbReference type="ARBA" id="ARBA00022806"/>
    </source>
</evidence>
<dbReference type="GO" id="GO:0005829">
    <property type="term" value="C:cytosol"/>
    <property type="evidence" value="ECO:0007669"/>
    <property type="project" value="TreeGrafter"/>
</dbReference>
<dbReference type="GO" id="GO:0016787">
    <property type="term" value="F:hydrolase activity"/>
    <property type="evidence" value="ECO:0007669"/>
    <property type="project" value="UniProtKB-KW"/>
</dbReference>
<evidence type="ECO:0000256" key="5">
    <source>
        <dbReference type="ARBA" id="ARBA00038437"/>
    </source>
</evidence>
<dbReference type="InterPro" id="IPR014014">
    <property type="entry name" value="RNA_helicase_DEAD_Q_motif"/>
</dbReference>
<evidence type="ECO:0000259" key="9">
    <source>
        <dbReference type="PROSITE" id="PS51192"/>
    </source>
</evidence>
<dbReference type="PROSITE" id="PS51195">
    <property type="entry name" value="Q_MOTIF"/>
    <property type="match status" value="1"/>
</dbReference>
<dbReference type="InterPro" id="IPR011545">
    <property type="entry name" value="DEAD/DEAH_box_helicase_dom"/>
</dbReference>
<name>A0A512MDG5_9BACT</name>
<dbReference type="OrthoDB" id="9805696at2"/>
<evidence type="ECO:0000256" key="7">
    <source>
        <dbReference type="RuleBase" id="RU000492"/>
    </source>
</evidence>
<dbReference type="PROSITE" id="PS51192">
    <property type="entry name" value="HELICASE_ATP_BIND_1"/>
    <property type="match status" value="1"/>
</dbReference>
<dbReference type="AlphaFoldDB" id="A0A512MDG5"/>
<evidence type="ECO:0000256" key="1">
    <source>
        <dbReference type="ARBA" id="ARBA00022741"/>
    </source>
</evidence>
<dbReference type="GO" id="GO:0003724">
    <property type="term" value="F:RNA helicase activity"/>
    <property type="evidence" value="ECO:0007669"/>
    <property type="project" value="InterPro"/>
</dbReference>
<dbReference type="GO" id="GO:0003676">
    <property type="term" value="F:nucleic acid binding"/>
    <property type="evidence" value="ECO:0007669"/>
    <property type="project" value="InterPro"/>
</dbReference>
<comment type="caution">
    <text evidence="12">The sequence shown here is derived from an EMBL/GenBank/DDBJ whole genome shotgun (WGS) entry which is preliminary data.</text>
</comment>
<feature type="region of interest" description="Disordered" evidence="8">
    <location>
        <begin position="376"/>
        <end position="487"/>
    </location>
</feature>
<proteinExistence type="inferred from homology"/>
<dbReference type="InterPro" id="IPR027417">
    <property type="entry name" value="P-loop_NTPase"/>
</dbReference>
<protein>
    <recommendedName>
        <fullName evidence="14">RNA helicase</fullName>
    </recommendedName>
</protein>
<feature type="domain" description="DEAD-box RNA helicase Q" evidence="11">
    <location>
        <begin position="1"/>
        <end position="29"/>
    </location>
</feature>
<keyword evidence="4 7" id="KW-0067">ATP-binding</keyword>
<dbReference type="Pfam" id="PF00270">
    <property type="entry name" value="DEAD"/>
    <property type="match status" value="1"/>
</dbReference>
<dbReference type="InterPro" id="IPR044742">
    <property type="entry name" value="DEAD/DEAH_RhlB"/>
</dbReference>
<dbReference type="SMART" id="SM00490">
    <property type="entry name" value="HELICc"/>
    <property type="match status" value="1"/>
</dbReference>
<organism evidence="12 13">
    <name type="scientific">Brevifollis gellanilyticus</name>
    <dbReference type="NCBI Taxonomy" id="748831"/>
    <lineage>
        <taxon>Bacteria</taxon>
        <taxon>Pseudomonadati</taxon>
        <taxon>Verrucomicrobiota</taxon>
        <taxon>Verrucomicrobiia</taxon>
        <taxon>Verrucomicrobiales</taxon>
        <taxon>Verrucomicrobiaceae</taxon>
    </lineage>
</organism>
<feature type="compositionally biased region" description="Gly residues" evidence="8">
    <location>
        <begin position="400"/>
        <end position="421"/>
    </location>
</feature>
<evidence type="ECO:0008006" key="14">
    <source>
        <dbReference type="Google" id="ProtNLM"/>
    </source>
</evidence>
<evidence type="ECO:0000259" key="11">
    <source>
        <dbReference type="PROSITE" id="PS51195"/>
    </source>
</evidence>
<keyword evidence="13" id="KW-1185">Reference proteome</keyword>
<evidence type="ECO:0000259" key="10">
    <source>
        <dbReference type="PROSITE" id="PS51194"/>
    </source>
</evidence>
<evidence type="ECO:0000256" key="2">
    <source>
        <dbReference type="ARBA" id="ARBA00022801"/>
    </source>
</evidence>
<dbReference type="PANTHER" id="PTHR47959:SF13">
    <property type="entry name" value="ATP-DEPENDENT RNA HELICASE RHLE"/>
    <property type="match status" value="1"/>
</dbReference>
<comment type="similarity">
    <text evidence="5 7">Belongs to the DEAD box helicase family.</text>
</comment>
<dbReference type="InterPro" id="IPR000629">
    <property type="entry name" value="RNA-helicase_DEAD-box_CS"/>
</dbReference>
<dbReference type="RefSeq" id="WP_146853016.1">
    <property type="nucleotide sequence ID" value="NZ_BKAG01000035.1"/>
</dbReference>
<dbReference type="InterPro" id="IPR014001">
    <property type="entry name" value="Helicase_ATP-bd"/>
</dbReference>
<feature type="short sequence motif" description="Q motif" evidence="6">
    <location>
        <begin position="1"/>
        <end position="29"/>
    </location>
</feature>
<dbReference type="CDD" id="cd18787">
    <property type="entry name" value="SF2_C_DEAD"/>
    <property type="match status" value="1"/>
</dbReference>
<accession>A0A512MDG5</accession>